<evidence type="ECO:0000256" key="6">
    <source>
        <dbReference type="ARBA" id="ARBA00022980"/>
    </source>
</evidence>
<dbReference type="SMART" id="SM00739">
    <property type="entry name" value="KOW"/>
    <property type="match status" value="1"/>
</dbReference>
<keyword evidence="7 10" id="KW-0687">Ribonucleoprotein</keyword>
<dbReference type="HAMAP" id="MF_01326_B">
    <property type="entry name" value="Ribosomal_uL24_B"/>
    <property type="match status" value="1"/>
</dbReference>
<evidence type="ECO:0000256" key="10">
    <source>
        <dbReference type="HAMAP-Rule" id="MF_01326"/>
    </source>
</evidence>
<dbReference type="GO" id="GO:0019843">
    <property type="term" value="F:rRNA binding"/>
    <property type="evidence" value="ECO:0007669"/>
    <property type="project" value="UniProtKB-UniRule"/>
</dbReference>
<name>A0A6H1PAV9_PRIMG</name>
<dbReference type="Pfam" id="PF00467">
    <property type="entry name" value="KOW"/>
    <property type="match status" value="1"/>
</dbReference>
<reference evidence="13 14" key="2">
    <citation type="submission" date="2020-04" db="EMBL/GenBank/DDBJ databases">
        <authorList>
            <person name="Fomenkov A."/>
            <person name="Anton B.P."/>
            <person name="Roberts R.J."/>
        </authorList>
    </citation>
    <scope>NUCLEOTIDE SEQUENCE [LARGE SCALE GENOMIC DNA]</scope>
    <source>
        <strain evidence="13 14">S2</strain>
    </source>
</reference>
<keyword evidence="5 10" id="KW-0694">RNA-binding</keyword>
<evidence type="ECO:0000259" key="12">
    <source>
        <dbReference type="SMART" id="SM00739"/>
    </source>
</evidence>
<evidence type="ECO:0000256" key="7">
    <source>
        <dbReference type="ARBA" id="ARBA00023274"/>
    </source>
</evidence>
<dbReference type="GO" id="GO:0003735">
    <property type="term" value="F:structural constituent of ribosome"/>
    <property type="evidence" value="ECO:0007669"/>
    <property type="project" value="InterPro"/>
</dbReference>
<comment type="function">
    <text evidence="1 10">One of two assembly initiator proteins, it binds directly to the 5'-end of the 23S rRNA, where it nucleates assembly of the 50S subunit.</text>
</comment>
<gene>
    <name evidence="10 13" type="primary">rplX</name>
    <name evidence="13" type="ORF">HFZ78_04300</name>
</gene>
<evidence type="ECO:0000256" key="3">
    <source>
        <dbReference type="ARBA" id="ARBA00011838"/>
    </source>
</evidence>
<accession>A0A6H1PAV9</accession>
<evidence type="ECO:0000256" key="11">
    <source>
        <dbReference type="RuleBase" id="RU003477"/>
    </source>
</evidence>
<keyword evidence="6 10" id="KW-0689">Ribosomal protein</keyword>
<dbReference type="CDD" id="cd06089">
    <property type="entry name" value="KOW_RPL26"/>
    <property type="match status" value="1"/>
</dbReference>
<dbReference type="PROSITE" id="PS01108">
    <property type="entry name" value="RIBOSOMAL_L24"/>
    <property type="match status" value="1"/>
</dbReference>
<dbReference type="InterPro" id="IPR057264">
    <property type="entry name" value="Ribosomal_uL24_C"/>
</dbReference>
<dbReference type="FunFam" id="2.30.30.30:FF:000004">
    <property type="entry name" value="50S ribosomal protein L24"/>
    <property type="match status" value="1"/>
</dbReference>
<dbReference type="GO" id="GO:0005840">
    <property type="term" value="C:ribosome"/>
    <property type="evidence" value="ECO:0007669"/>
    <property type="project" value="UniProtKB-KW"/>
</dbReference>
<sequence>MHVKKGDNVRVISGKDKGKTGVVLAAYPKDSRVLVEGVNIAKKHSKPSQVNPQGGIISFEAPIHVSNVMPIDPKSGNPTRVGSTTVDGKKVRVAKSGEILDK</sequence>
<dbReference type="Gene3D" id="2.30.30.30">
    <property type="match status" value="1"/>
</dbReference>
<evidence type="ECO:0000256" key="8">
    <source>
        <dbReference type="ARBA" id="ARBA00035206"/>
    </source>
</evidence>
<dbReference type="PANTHER" id="PTHR12903">
    <property type="entry name" value="MITOCHONDRIAL RIBOSOMAL PROTEIN L24"/>
    <property type="match status" value="1"/>
</dbReference>
<dbReference type="Proteomes" id="UP000501868">
    <property type="component" value="Chromosome"/>
</dbReference>
<dbReference type="GO" id="GO:1990904">
    <property type="term" value="C:ribonucleoprotein complex"/>
    <property type="evidence" value="ECO:0007669"/>
    <property type="project" value="UniProtKB-KW"/>
</dbReference>
<evidence type="ECO:0000256" key="5">
    <source>
        <dbReference type="ARBA" id="ARBA00022884"/>
    </source>
</evidence>
<comment type="function">
    <text evidence="9 10">One of the proteins that surrounds the polypeptide exit tunnel on the outside of the subunit.</text>
</comment>
<dbReference type="InterPro" id="IPR041988">
    <property type="entry name" value="Ribosomal_uL24_KOW"/>
</dbReference>
<evidence type="ECO:0000256" key="9">
    <source>
        <dbReference type="ARBA" id="ARBA00058688"/>
    </source>
</evidence>
<feature type="domain" description="KOW" evidence="12">
    <location>
        <begin position="2"/>
        <end position="29"/>
    </location>
</feature>
<proteinExistence type="inferred from homology"/>
<dbReference type="Pfam" id="PF17136">
    <property type="entry name" value="ribosomal_L24"/>
    <property type="match status" value="1"/>
</dbReference>
<evidence type="ECO:0000313" key="14">
    <source>
        <dbReference type="Proteomes" id="UP000501868"/>
    </source>
</evidence>
<comment type="subunit">
    <text evidence="3 10">Part of the 50S ribosomal subunit.</text>
</comment>
<reference evidence="13 14" key="1">
    <citation type="submission" date="2020-04" db="EMBL/GenBank/DDBJ databases">
        <title>Genome-Wide Identification of 5-Methylcytosine Sites in Bacterial Genomes By High-Throughput Sequencing of MspJI Restriction Fragments.</title>
        <authorList>
            <person name="Wu V."/>
        </authorList>
    </citation>
    <scope>NUCLEOTIDE SEQUENCE [LARGE SCALE GENOMIC DNA]</scope>
    <source>
        <strain evidence="13 14">S2</strain>
    </source>
</reference>
<dbReference type="NCBIfam" id="TIGR01079">
    <property type="entry name" value="rplX_bact"/>
    <property type="match status" value="1"/>
</dbReference>
<dbReference type="SUPFAM" id="SSF50104">
    <property type="entry name" value="Translation proteins SH3-like domain"/>
    <property type="match status" value="1"/>
</dbReference>
<dbReference type="GO" id="GO:0006412">
    <property type="term" value="P:translation"/>
    <property type="evidence" value="ECO:0007669"/>
    <property type="project" value="UniProtKB-UniRule"/>
</dbReference>
<comment type="similarity">
    <text evidence="2 10 11">Belongs to the universal ribosomal protein uL24 family.</text>
</comment>
<keyword evidence="4 10" id="KW-0699">rRNA-binding</keyword>
<evidence type="ECO:0000256" key="1">
    <source>
        <dbReference type="ARBA" id="ARBA00004072"/>
    </source>
</evidence>
<dbReference type="InterPro" id="IPR014722">
    <property type="entry name" value="Rib_uL2_dom2"/>
</dbReference>
<dbReference type="InterPro" id="IPR003256">
    <property type="entry name" value="Ribosomal_uL24"/>
</dbReference>
<dbReference type="AlphaFoldDB" id="A0A6H1PAV9"/>
<evidence type="ECO:0000256" key="2">
    <source>
        <dbReference type="ARBA" id="ARBA00010618"/>
    </source>
</evidence>
<protein>
    <recommendedName>
        <fullName evidence="8 10">Large ribosomal subunit protein uL24</fullName>
    </recommendedName>
</protein>
<dbReference type="InterPro" id="IPR008991">
    <property type="entry name" value="Translation_prot_SH3-like_sf"/>
</dbReference>
<dbReference type="EMBL" id="CP051128">
    <property type="protein sequence ID" value="QIZ10764.1"/>
    <property type="molecule type" value="Genomic_DNA"/>
</dbReference>
<organism evidence="13 14">
    <name type="scientific">Priestia megaterium</name>
    <name type="common">Bacillus megaterium</name>
    <dbReference type="NCBI Taxonomy" id="1404"/>
    <lineage>
        <taxon>Bacteria</taxon>
        <taxon>Bacillati</taxon>
        <taxon>Bacillota</taxon>
        <taxon>Bacilli</taxon>
        <taxon>Bacillales</taxon>
        <taxon>Bacillaceae</taxon>
        <taxon>Priestia</taxon>
    </lineage>
</organism>
<evidence type="ECO:0000256" key="4">
    <source>
        <dbReference type="ARBA" id="ARBA00022730"/>
    </source>
</evidence>
<dbReference type="InterPro" id="IPR005824">
    <property type="entry name" value="KOW"/>
</dbReference>
<evidence type="ECO:0000313" key="13">
    <source>
        <dbReference type="EMBL" id="QIZ10764.1"/>
    </source>
</evidence>
<dbReference type="InterPro" id="IPR005825">
    <property type="entry name" value="Ribosomal_uL24_CS"/>
</dbReference>